<gene>
    <name evidence="6" type="ORF">GO495_06160</name>
</gene>
<evidence type="ECO:0000313" key="6">
    <source>
        <dbReference type="EMBL" id="MVT40158.1"/>
    </source>
</evidence>
<dbReference type="Gene3D" id="3.40.50.300">
    <property type="entry name" value="P-loop containing nucleotide triphosphate hydrolases"/>
    <property type="match status" value="1"/>
</dbReference>
<dbReference type="InterPro" id="IPR050683">
    <property type="entry name" value="Bact_Polysacc_Export_ATP-bd"/>
</dbReference>
<organism evidence="6 7">
    <name type="scientific">Chitinophaga oryziterrae</name>
    <dbReference type="NCBI Taxonomy" id="1031224"/>
    <lineage>
        <taxon>Bacteria</taxon>
        <taxon>Pseudomonadati</taxon>
        <taxon>Bacteroidota</taxon>
        <taxon>Chitinophagia</taxon>
        <taxon>Chitinophagales</taxon>
        <taxon>Chitinophagaceae</taxon>
        <taxon>Chitinophaga</taxon>
    </lineage>
</organism>
<dbReference type="CDD" id="cd03220">
    <property type="entry name" value="ABC_KpsT_Wzt"/>
    <property type="match status" value="1"/>
</dbReference>
<dbReference type="Pfam" id="PF00005">
    <property type="entry name" value="ABC_tran"/>
    <property type="match status" value="1"/>
</dbReference>
<keyword evidence="4 6" id="KW-0067">ATP-binding</keyword>
<feature type="domain" description="ABC transporter" evidence="5">
    <location>
        <begin position="6"/>
        <end position="258"/>
    </location>
</feature>
<dbReference type="OrthoDB" id="9785229at2"/>
<evidence type="ECO:0000256" key="1">
    <source>
        <dbReference type="ARBA" id="ARBA00005417"/>
    </source>
</evidence>
<dbReference type="InterPro" id="IPR003593">
    <property type="entry name" value="AAA+_ATPase"/>
</dbReference>
<dbReference type="PROSITE" id="PS50893">
    <property type="entry name" value="ABC_TRANSPORTER_2"/>
    <property type="match status" value="1"/>
</dbReference>
<dbReference type="GO" id="GO:0140359">
    <property type="term" value="F:ABC-type transporter activity"/>
    <property type="evidence" value="ECO:0007669"/>
    <property type="project" value="InterPro"/>
</dbReference>
<dbReference type="PANTHER" id="PTHR46743:SF2">
    <property type="entry name" value="TEICHOIC ACIDS EXPORT ATP-BINDING PROTEIN TAGH"/>
    <property type="match status" value="1"/>
</dbReference>
<dbReference type="InterPro" id="IPR015860">
    <property type="entry name" value="ABC_transpr_TagH-like"/>
</dbReference>
<name>A0A6N8J6C2_9BACT</name>
<dbReference type="InterPro" id="IPR027417">
    <property type="entry name" value="P-loop_NTPase"/>
</dbReference>
<comment type="caution">
    <text evidence="6">The sequence shown here is derived from an EMBL/GenBank/DDBJ whole genome shotgun (WGS) entry which is preliminary data.</text>
</comment>
<dbReference type="EMBL" id="WRXO01000001">
    <property type="protein sequence ID" value="MVT40158.1"/>
    <property type="molecule type" value="Genomic_DNA"/>
</dbReference>
<evidence type="ECO:0000256" key="2">
    <source>
        <dbReference type="ARBA" id="ARBA00022448"/>
    </source>
</evidence>
<comment type="similarity">
    <text evidence="1">Belongs to the ABC transporter superfamily.</text>
</comment>
<sequence length="413" mass="46597">MTNKMIRAENISKYYNLGRLGSGRLREDFKNWWDRSVKNSRQEKEPRNHIWALKDVSFEVSEGEVLGFIGNNGAGKSTLLRIISRITAPSSGVIMGNGRVASLLEVGTGFHGELTGRENIYLNGHILGMKKKEIADRFDAIIDFSGVEKFIDTPVKRYSSGMYMRLAFAVAAHMDPEILIVDEVLAVGDAEFQRKCIGKMKEVSTQKGKTVLFVSHNMQALQSLCHRVIALHKGEIIDSGEPETVIGRYLKRERKINSFQEYEAIPYAPGNDSIRIKKVALLPEYVNDQEVIDIRTPVNIHFEFWYLGAAYDNLIAGVHLFNMKGECIFDVCSEGAMYTNGLIEGKCTIPGNFLNDGSYYISLVFVKDTTNPLYHFEACLAFDVEDYRKDTAWYGKWQGAVRPAFPVTLTTKE</sequence>
<evidence type="ECO:0000313" key="7">
    <source>
        <dbReference type="Proteomes" id="UP000468388"/>
    </source>
</evidence>
<evidence type="ECO:0000256" key="3">
    <source>
        <dbReference type="ARBA" id="ARBA00022741"/>
    </source>
</evidence>
<dbReference type="RefSeq" id="WP_157298785.1">
    <property type="nucleotide sequence ID" value="NZ_BAAAZB010000005.1"/>
</dbReference>
<reference evidence="6 7" key="1">
    <citation type="submission" date="2019-12" db="EMBL/GenBank/DDBJ databases">
        <title>The draft genomic sequence of strain Chitinophaga oryziterrae JCM 16595.</title>
        <authorList>
            <person name="Zhang X."/>
        </authorList>
    </citation>
    <scope>NUCLEOTIDE SEQUENCE [LARGE SCALE GENOMIC DNA]</scope>
    <source>
        <strain evidence="6 7">JCM 16595</strain>
    </source>
</reference>
<dbReference type="SUPFAM" id="SSF52540">
    <property type="entry name" value="P-loop containing nucleoside triphosphate hydrolases"/>
    <property type="match status" value="1"/>
</dbReference>
<dbReference type="SMART" id="SM00382">
    <property type="entry name" value="AAA"/>
    <property type="match status" value="1"/>
</dbReference>
<evidence type="ECO:0000256" key="4">
    <source>
        <dbReference type="ARBA" id="ARBA00022840"/>
    </source>
</evidence>
<accession>A0A6N8J6C2</accession>
<dbReference type="GO" id="GO:0016887">
    <property type="term" value="F:ATP hydrolysis activity"/>
    <property type="evidence" value="ECO:0007669"/>
    <property type="project" value="InterPro"/>
</dbReference>
<dbReference type="InterPro" id="IPR029439">
    <property type="entry name" value="Wzt_C"/>
</dbReference>
<evidence type="ECO:0000259" key="5">
    <source>
        <dbReference type="PROSITE" id="PS50893"/>
    </source>
</evidence>
<dbReference type="Proteomes" id="UP000468388">
    <property type="component" value="Unassembled WGS sequence"/>
</dbReference>
<proteinExistence type="inferred from homology"/>
<keyword evidence="2" id="KW-0813">Transport</keyword>
<keyword evidence="3" id="KW-0547">Nucleotide-binding</keyword>
<protein>
    <submittedName>
        <fullName evidence="6">ATP-binding cassette domain-containing protein</fullName>
    </submittedName>
</protein>
<dbReference type="PANTHER" id="PTHR46743">
    <property type="entry name" value="TEICHOIC ACIDS EXPORT ATP-BINDING PROTEIN TAGH"/>
    <property type="match status" value="1"/>
</dbReference>
<dbReference type="InterPro" id="IPR003439">
    <property type="entry name" value="ABC_transporter-like_ATP-bd"/>
</dbReference>
<dbReference type="CDD" id="cd10147">
    <property type="entry name" value="Wzt_C-like"/>
    <property type="match status" value="1"/>
</dbReference>
<dbReference type="GO" id="GO:0005524">
    <property type="term" value="F:ATP binding"/>
    <property type="evidence" value="ECO:0007669"/>
    <property type="project" value="UniProtKB-KW"/>
</dbReference>
<dbReference type="AlphaFoldDB" id="A0A6N8J6C2"/>
<dbReference type="GO" id="GO:0016020">
    <property type="term" value="C:membrane"/>
    <property type="evidence" value="ECO:0007669"/>
    <property type="project" value="InterPro"/>
</dbReference>
<keyword evidence="7" id="KW-1185">Reference proteome</keyword>